<name>A0ABT7C792_9MICO</name>
<dbReference type="Proteomes" id="UP001170379">
    <property type="component" value="Unassembled WGS sequence"/>
</dbReference>
<sequence length="69" mass="7422">MSAIGVMSGRPQGSIHFLLSYTCRFSRGEALLKLDNIGCAGIVGVSLRAIPGMPSHQGARIHFLMRYAC</sequence>
<keyword evidence="2" id="KW-1185">Reference proteome</keyword>
<reference evidence="1" key="2">
    <citation type="journal article" date="2022" name="Sci. Rep.">
        <title>In silico prediction of the enzymes involved in the degradation of the herbicide molinate by Gulosibacter molinativorax ON4T.</title>
        <authorList>
            <person name="Lopes A.R."/>
            <person name="Bunin E."/>
            <person name="Viana A.T."/>
            <person name="Froufe H."/>
            <person name="Munoz-Merida A."/>
            <person name="Pinho D."/>
            <person name="Figueiredo J."/>
            <person name="Barroso C."/>
            <person name="Vaz-Moreira I."/>
            <person name="Bellanger X."/>
            <person name="Egas C."/>
            <person name="Nunes O.C."/>
        </authorList>
    </citation>
    <scope>NUCLEOTIDE SEQUENCE</scope>
    <source>
        <strain evidence="1">ON4</strain>
    </source>
</reference>
<evidence type="ECO:0000313" key="1">
    <source>
        <dbReference type="EMBL" id="MDJ1370978.1"/>
    </source>
</evidence>
<evidence type="ECO:0000313" key="2">
    <source>
        <dbReference type="Proteomes" id="UP001170379"/>
    </source>
</evidence>
<gene>
    <name evidence="1" type="ORF">C7K25_06295</name>
</gene>
<protein>
    <submittedName>
        <fullName evidence="1">Uncharacterized protein</fullName>
    </submittedName>
</protein>
<reference evidence="1" key="1">
    <citation type="submission" date="2018-03" db="EMBL/GenBank/DDBJ databases">
        <authorList>
            <person name="Nunes O.C."/>
            <person name="Lopes A.R."/>
            <person name="Froufe H."/>
            <person name="Munoz-Merida A."/>
            <person name="Barroso C."/>
            <person name="Egas C."/>
        </authorList>
    </citation>
    <scope>NUCLEOTIDE SEQUENCE</scope>
    <source>
        <strain evidence="1">ON4</strain>
    </source>
</reference>
<organism evidence="1 2">
    <name type="scientific">Gulosibacter molinativorax</name>
    <dbReference type="NCBI Taxonomy" id="256821"/>
    <lineage>
        <taxon>Bacteria</taxon>
        <taxon>Bacillati</taxon>
        <taxon>Actinomycetota</taxon>
        <taxon>Actinomycetes</taxon>
        <taxon>Micrococcales</taxon>
        <taxon>Microbacteriaceae</taxon>
        <taxon>Gulosibacter</taxon>
    </lineage>
</organism>
<comment type="caution">
    <text evidence="1">The sequence shown here is derived from an EMBL/GenBank/DDBJ whole genome shotgun (WGS) entry which is preliminary data.</text>
</comment>
<accession>A0ABT7C792</accession>
<proteinExistence type="predicted"/>
<dbReference type="EMBL" id="PXVD01000008">
    <property type="protein sequence ID" value="MDJ1370978.1"/>
    <property type="molecule type" value="Genomic_DNA"/>
</dbReference>